<name>A0A368W075_9BACL</name>
<sequence>MNSLFGKTIVVAGATAKKSLVLTMAAEQDSNGPRIYELI</sequence>
<organism evidence="1 2">
    <name type="scientific">Paenibacillus prosopidis</name>
    <dbReference type="NCBI Taxonomy" id="630520"/>
    <lineage>
        <taxon>Bacteria</taxon>
        <taxon>Bacillati</taxon>
        <taxon>Bacillota</taxon>
        <taxon>Bacilli</taxon>
        <taxon>Bacillales</taxon>
        <taxon>Paenibacillaceae</taxon>
        <taxon>Paenibacillus</taxon>
    </lineage>
</organism>
<evidence type="ECO:0000313" key="2">
    <source>
        <dbReference type="Proteomes" id="UP000252415"/>
    </source>
</evidence>
<evidence type="ECO:0000313" key="1">
    <source>
        <dbReference type="EMBL" id="RCW48069.1"/>
    </source>
</evidence>
<gene>
    <name evidence="1" type="ORF">DFP97_107271</name>
</gene>
<dbReference type="AlphaFoldDB" id="A0A368W075"/>
<protein>
    <submittedName>
        <fullName evidence="1">Uncharacterized protein</fullName>
    </submittedName>
</protein>
<dbReference type="Proteomes" id="UP000252415">
    <property type="component" value="Unassembled WGS sequence"/>
</dbReference>
<dbReference type="EMBL" id="QPJD01000007">
    <property type="protein sequence ID" value="RCW48069.1"/>
    <property type="molecule type" value="Genomic_DNA"/>
</dbReference>
<accession>A0A368W075</accession>
<keyword evidence="2" id="KW-1185">Reference proteome</keyword>
<reference evidence="1 2" key="1">
    <citation type="submission" date="2018-07" db="EMBL/GenBank/DDBJ databases">
        <title>Genomic Encyclopedia of Type Strains, Phase III (KMG-III): the genomes of soil and plant-associated and newly described type strains.</title>
        <authorList>
            <person name="Whitman W."/>
        </authorList>
    </citation>
    <scope>NUCLEOTIDE SEQUENCE [LARGE SCALE GENOMIC DNA]</scope>
    <source>
        <strain evidence="1 2">CECT 7506</strain>
    </source>
</reference>
<comment type="caution">
    <text evidence="1">The sequence shown here is derived from an EMBL/GenBank/DDBJ whole genome shotgun (WGS) entry which is preliminary data.</text>
</comment>
<proteinExistence type="predicted"/>